<evidence type="ECO:0000256" key="1">
    <source>
        <dbReference type="SAM" id="MobiDB-lite"/>
    </source>
</evidence>
<gene>
    <name evidence="2" type="primary">Dsec\GM13163</name>
    <name evidence="2" type="ORF">Dsec_GM13163</name>
</gene>
<dbReference type="EMBL" id="CH481119">
    <property type="protein sequence ID" value="EDW51015.1"/>
    <property type="molecule type" value="Genomic_DNA"/>
</dbReference>
<proteinExistence type="predicted"/>
<feature type="non-terminal residue" evidence="2">
    <location>
        <position position="1"/>
    </location>
</feature>
<name>B4IMP1_DROSE</name>
<evidence type="ECO:0000313" key="2">
    <source>
        <dbReference type="EMBL" id="EDW51015.1"/>
    </source>
</evidence>
<dbReference type="AlphaFoldDB" id="B4IMP1"/>
<organism evidence="3">
    <name type="scientific">Drosophila sechellia</name>
    <name type="common">Fruit fly</name>
    <dbReference type="NCBI Taxonomy" id="7238"/>
    <lineage>
        <taxon>Eukaryota</taxon>
        <taxon>Metazoa</taxon>
        <taxon>Ecdysozoa</taxon>
        <taxon>Arthropoda</taxon>
        <taxon>Hexapoda</taxon>
        <taxon>Insecta</taxon>
        <taxon>Pterygota</taxon>
        <taxon>Neoptera</taxon>
        <taxon>Endopterygota</taxon>
        <taxon>Diptera</taxon>
        <taxon>Brachycera</taxon>
        <taxon>Muscomorpha</taxon>
        <taxon>Ephydroidea</taxon>
        <taxon>Drosophilidae</taxon>
        <taxon>Drosophila</taxon>
        <taxon>Sophophora</taxon>
    </lineage>
</organism>
<evidence type="ECO:0000313" key="3">
    <source>
        <dbReference type="Proteomes" id="UP000001292"/>
    </source>
</evidence>
<dbReference type="HOGENOM" id="CLU_2461047_0_0_1"/>
<reference evidence="2 3" key="1">
    <citation type="journal article" date="2007" name="Nature">
        <title>Evolution of genes and genomes on the Drosophila phylogeny.</title>
        <authorList>
            <consortium name="Drosophila 12 Genomes Consortium"/>
            <person name="Clark A.G."/>
            <person name="Eisen M.B."/>
            <person name="Smith D.R."/>
            <person name="Bergman C.M."/>
            <person name="Oliver B."/>
            <person name="Markow T.A."/>
            <person name="Kaufman T.C."/>
            <person name="Kellis M."/>
            <person name="Gelbart W."/>
            <person name="Iyer V.N."/>
            <person name="Pollard D.A."/>
            <person name="Sackton T.B."/>
            <person name="Larracuente A.M."/>
            <person name="Singh N.D."/>
            <person name="Abad J.P."/>
            <person name="Abt D.N."/>
            <person name="Adryan B."/>
            <person name="Aguade M."/>
            <person name="Akashi H."/>
            <person name="Anderson W.W."/>
            <person name="Aquadro C.F."/>
            <person name="Ardell D.H."/>
            <person name="Arguello R."/>
            <person name="Artieri C.G."/>
            <person name="Barbash D.A."/>
            <person name="Barker D."/>
            <person name="Barsanti P."/>
            <person name="Batterham P."/>
            <person name="Batzoglou S."/>
            <person name="Begun D."/>
            <person name="Bhutkar A."/>
            <person name="Blanco E."/>
            <person name="Bosak S.A."/>
            <person name="Bradley R.K."/>
            <person name="Brand A.D."/>
            <person name="Brent M.R."/>
            <person name="Brooks A.N."/>
            <person name="Brown R.H."/>
            <person name="Butlin R.K."/>
            <person name="Caggese C."/>
            <person name="Calvi B.R."/>
            <person name="Bernardo de Carvalho A."/>
            <person name="Caspi A."/>
            <person name="Castrezana S."/>
            <person name="Celniker S.E."/>
            <person name="Chang J.L."/>
            <person name="Chapple C."/>
            <person name="Chatterji S."/>
            <person name="Chinwalla A."/>
            <person name="Civetta A."/>
            <person name="Clifton S.W."/>
            <person name="Comeron J.M."/>
            <person name="Costello J.C."/>
            <person name="Coyne J.A."/>
            <person name="Daub J."/>
            <person name="David R.G."/>
            <person name="Delcher A.L."/>
            <person name="Delehaunty K."/>
            <person name="Do C.B."/>
            <person name="Ebling H."/>
            <person name="Edwards K."/>
            <person name="Eickbush T."/>
            <person name="Evans J.D."/>
            <person name="Filipski A."/>
            <person name="Findeiss S."/>
            <person name="Freyhult E."/>
            <person name="Fulton L."/>
            <person name="Fulton R."/>
            <person name="Garcia A.C."/>
            <person name="Gardiner A."/>
            <person name="Garfield D.A."/>
            <person name="Garvin B.E."/>
            <person name="Gibson G."/>
            <person name="Gilbert D."/>
            <person name="Gnerre S."/>
            <person name="Godfrey J."/>
            <person name="Good R."/>
            <person name="Gotea V."/>
            <person name="Gravely B."/>
            <person name="Greenberg A.J."/>
            <person name="Griffiths-Jones S."/>
            <person name="Gross S."/>
            <person name="Guigo R."/>
            <person name="Gustafson E.A."/>
            <person name="Haerty W."/>
            <person name="Hahn M.W."/>
            <person name="Halligan D.L."/>
            <person name="Halpern A.L."/>
            <person name="Halter G.M."/>
            <person name="Han M.V."/>
            <person name="Heger A."/>
            <person name="Hillier L."/>
            <person name="Hinrichs A.S."/>
            <person name="Holmes I."/>
            <person name="Hoskins R.A."/>
            <person name="Hubisz M.J."/>
            <person name="Hultmark D."/>
            <person name="Huntley M.A."/>
            <person name="Jaffe D.B."/>
            <person name="Jagadeeshan S."/>
            <person name="Jeck W.R."/>
            <person name="Johnson J."/>
            <person name="Jones C.D."/>
            <person name="Jordan W.C."/>
            <person name="Karpen G.H."/>
            <person name="Kataoka E."/>
            <person name="Keightley P.D."/>
            <person name="Kheradpour P."/>
            <person name="Kirkness E.F."/>
            <person name="Koerich L.B."/>
            <person name="Kristiansen K."/>
            <person name="Kudrna D."/>
            <person name="Kulathinal R.J."/>
            <person name="Kumar S."/>
            <person name="Kwok R."/>
            <person name="Lander E."/>
            <person name="Langley C.H."/>
            <person name="Lapoint R."/>
            <person name="Lazzaro B.P."/>
            <person name="Lee S.J."/>
            <person name="Levesque L."/>
            <person name="Li R."/>
            <person name="Lin C.F."/>
            <person name="Lin M.F."/>
            <person name="Lindblad-Toh K."/>
            <person name="Llopart A."/>
            <person name="Long M."/>
            <person name="Low L."/>
            <person name="Lozovsky E."/>
            <person name="Lu J."/>
            <person name="Luo M."/>
            <person name="Machado C.A."/>
            <person name="Makalowski W."/>
            <person name="Marzo M."/>
            <person name="Matsuda M."/>
            <person name="Matzkin L."/>
            <person name="McAllister B."/>
            <person name="McBride C.S."/>
            <person name="McKernan B."/>
            <person name="McKernan K."/>
            <person name="Mendez-Lago M."/>
            <person name="Minx P."/>
            <person name="Mollenhauer M.U."/>
            <person name="Montooth K."/>
            <person name="Mount S.M."/>
            <person name="Mu X."/>
            <person name="Myers E."/>
            <person name="Negre B."/>
            <person name="Newfeld S."/>
            <person name="Nielsen R."/>
            <person name="Noor M.A."/>
            <person name="O'Grady P."/>
            <person name="Pachter L."/>
            <person name="Papaceit M."/>
            <person name="Parisi M.J."/>
            <person name="Parisi M."/>
            <person name="Parts L."/>
            <person name="Pedersen J.S."/>
            <person name="Pesole G."/>
            <person name="Phillippy A.M."/>
            <person name="Ponting C.P."/>
            <person name="Pop M."/>
            <person name="Porcelli D."/>
            <person name="Powell J.R."/>
            <person name="Prohaska S."/>
            <person name="Pruitt K."/>
            <person name="Puig M."/>
            <person name="Quesneville H."/>
            <person name="Ram K.R."/>
            <person name="Rand D."/>
            <person name="Rasmussen M.D."/>
            <person name="Reed L.K."/>
            <person name="Reenan R."/>
            <person name="Reily A."/>
            <person name="Remington K.A."/>
            <person name="Rieger T.T."/>
            <person name="Ritchie M.G."/>
            <person name="Robin C."/>
            <person name="Rogers Y.H."/>
            <person name="Rohde C."/>
            <person name="Rozas J."/>
            <person name="Rubenfield M.J."/>
            <person name="Ruiz A."/>
            <person name="Russo S."/>
            <person name="Salzberg S.L."/>
            <person name="Sanchez-Gracia A."/>
            <person name="Saranga D.J."/>
            <person name="Sato H."/>
            <person name="Schaeffer S.W."/>
            <person name="Schatz M.C."/>
            <person name="Schlenke T."/>
            <person name="Schwartz R."/>
            <person name="Segarra C."/>
            <person name="Singh R.S."/>
            <person name="Sirot L."/>
            <person name="Sirota M."/>
            <person name="Sisneros N.B."/>
            <person name="Smith C.D."/>
            <person name="Smith T.F."/>
            <person name="Spieth J."/>
            <person name="Stage D.E."/>
            <person name="Stark A."/>
            <person name="Stephan W."/>
            <person name="Strausberg R.L."/>
            <person name="Strempel S."/>
            <person name="Sturgill D."/>
            <person name="Sutton G."/>
            <person name="Sutton G.G."/>
            <person name="Tao W."/>
            <person name="Teichmann S."/>
            <person name="Tobari Y.N."/>
            <person name="Tomimura Y."/>
            <person name="Tsolas J.M."/>
            <person name="Valente V.L."/>
            <person name="Venter E."/>
            <person name="Venter J.C."/>
            <person name="Vicario S."/>
            <person name="Vieira F.G."/>
            <person name="Vilella A.J."/>
            <person name="Villasante A."/>
            <person name="Walenz B."/>
            <person name="Wang J."/>
            <person name="Wasserman M."/>
            <person name="Watts T."/>
            <person name="Wilson D."/>
            <person name="Wilson R.K."/>
            <person name="Wing R.A."/>
            <person name="Wolfner M.F."/>
            <person name="Wong A."/>
            <person name="Wong G.K."/>
            <person name="Wu C.I."/>
            <person name="Wu G."/>
            <person name="Yamamoto D."/>
            <person name="Yang H.P."/>
            <person name="Yang S.P."/>
            <person name="Yorke J.A."/>
            <person name="Yoshida K."/>
            <person name="Zdobnov E."/>
            <person name="Zhang P."/>
            <person name="Zhang Y."/>
            <person name="Zimin A.V."/>
            <person name="Baldwin J."/>
            <person name="Abdouelleil A."/>
            <person name="Abdulkadir J."/>
            <person name="Abebe A."/>
            <person name="Abera B."/>
            <person name="Abreu J."/>
            <person name="Acer S.C."/>
            <person name="Aftuck L."/>
            <person name="Alexander A."/>
            <person name="An P."/>
            <person name="Anderson E."/>
            <person name="Anderson S."/>
            <person name="Arachi H."/>
            <person name="Azer M."/>
            <person name="Bachantsang P."/>
            <person name="Barry A."/>
            <person name="Bayul T."/>
            <person name="Berlin A."/>
            <person name="Bessette D."/>
            <person name="Bloom T."/>
            <person name="Blye J."/>
            <person name="Boguslavskiy L."/>
            <person name="Bonnet C."/>
            <person name="Boukhgalter B."/>
            <person name="Bourzgui I."/>
            <person name="Brown A."/>
            <person name="Cahill P."/>
            <person name="Channer S."/>
            <person name="Cheshatsang Y."/>
            <person name="Chuda L."/>
            <person name="Citroen M."/>
            <person name="Collymore A."/>
            <person name="Cooke P."/>
            <person name="Costello M."/>
            <person name="D'Aco K."/>
            <person name="Daza R."/>
            <person name="De Haan G."/>
            <person name="DeGray S."/>
            <person name="DeMaso C."/>
            <person name="Dhargay N."/>
            <person name="Dooley K."/>
            <person name="Dooley E."/>
            <person name="Doricent M."/>
            <person name="Dorje P."/>
            <person name="Dorjee K."/>
            <person name="Dupes A."/>
            <person name="Elong R."/>
            <person name="Falk J."/>
            <person name="Farina A."/>
            <person name="Faro S."/>
            <person name="Ferguson D."/>
            <person name="Fisher S."/>
            <person name="Foley C.D."/>
            <person name="Franke A."/>
            <person name="Friedrich D."/>
            <person name="Gadbois L."/>
            <person name="Gearin G."/>
            <person name="Gearin C.R."/>
            <person name="Giannoukos G."/>
            <person name="Goode T."/>
            <person name="Graham J."/>
            <person name="Grandbois E."/>
            <person name="Grewal S."/>
            <person name="Gyaltsen K."/>
            <person name="Hafez N."/>
            <person name="Hagos B."/>
            <person name="Hall J."/>
            <person name="Henson C."/>
            <person name="Hollinger A."/>
            <person name="Honan T."/>
            <person name="Huard M.D."/>
            <person name="Hughes L."/>
            <person name="Hurhula B."/>
            <person name="Husby M.E."/>
            <person name="Kamat A."/>
            <person name="Kanga B."/>
            <person name="Kashin S."/>
            <person name="Khazanovich D."/>
            <person name="Kisner P."/>
            <person name="Lance K."/>
            <person name="Lara M."/>
            <person name="Lee W."/>
            <person name="Lennon N."/>
            <person name="Letendre F."/>
            <person name="LeVine R."/>
            <person name="Lipovsky A."/>
            <person name="Liu X."/>
            <person name="Liu J."/>
            <person name="Liu S."/>
            <person name="Lokyitsang T."/>
            <person name="Lokyitsang Y."/>
            <person name="Lubonja R."/>
            <person name="Lui A."/>
            <person name="MacDonald P."/>
            <person name="Magnisalis V."/>
            <person name="Maru K."/>
            <person name="Matthews C."/>
            <person name="McCusker W."/>
            <person name="McDonough S."/>
            <person name="Mehta T."/>
            <person name="Meldrim J."/>
            <person name="Meneus L."/>
            <person name="Mihai O."/>
            <person name="Mihalev A."/>
            <person name="Mihova T."/>
            <person name="Mittelman R."/>
            <person name="Mlenga V."/>
            <person name="Montmayeur A."/>
            <person name="Mulrain L."/>
            <person name="Navidi A."/>
            <person name="Naylor J."/>
            <person name="Negash T."/>
            <person name="Nguyen T."/>
            <person name="Nguyen N."/>
            <person name="Nicol R."/>
            <person name="Norbu C."/>
            <person name="Norbu N."/>
            <person name="Novod N."/>
            <person name="O'Neill B."/>
            <person name="Osman S."/>
            <person name="Markiewicz E."/>
            <person name="Oyono O.L."/>
            <person name="Patti C."/>
            <person name="Phunkhang P."/>
            <person name="Pierre F."/>
            <person name="Priest M."/>
            <person name="Raghuraman S."/>
            <person name="Rege F."/>
            <person name="Reyes R."/>
            <person name="Rise C."/>
            <person name="Rogov P."/>
            <person name="Ross K."/>
            <person name="Ryan E."/>
            <person name="Settipalli S."/>
            <person name="Shea T."/>
            <person name="Sherpa N."/>
            <person name="Shi L."/>
            <person name="Shih D."/>
            <person name="Sparrow T."/>
            <person name="Spaulding J."/>
            <person name="Stalker J."/>
            <person name="Stange-Thomann N."/>
            <person name="Stavropoulos S."/>
            <person name="Stone C."/>
            <person name="Strader C."/>
            <person name="Tesfaye S."/>
            <person name="Thomson T."/>
            <person name="Thoulutsang Y."/>
            <person name="Thoulutsang D."/>
            <person name="Topham K."/>
            <person name="Topping I."/>
            <person name="Tsamla T."/>
            <person name="Vassiliev H."/>
            <person name="Vo A."/>
            <person name="Wangchuk T."/>
            <person name="Wangdi T."/>
            <person name="Weiand M."/>
            <person name="Wilkinson J."/>
            <person name="Wilson A."/>
            <person name="Yadav S."/>
            <person name="Young G."/>
            <person name="Yu Q."/>
            <person name="Zembek L."/>
            <person name="Zhong D."/>
            <person name="Zimmer A."/>
            <person name="Zwirko Z."/>
            <person name="Jaffe D.B."/>
            <person name="Alvarez P."/>
            <person name="Brockman W."/>
            <person name="Butler J."/>
            <person name="Chin C."/>
            <person name="Gnerre S."/>
            <person name="Grabherr M."/>
            <person name="Kleber M."/>
            <person name="Mauceli E."/>
            <person name="MacCallum I."/>
        </authorList>
    </citation>
    <scope>NUCLEOTIDE SEQUENCE [LARGE SCALE GENOMIC DNA]</scope>
    <source>
        <strain evidence="3">Rob3c / Tucson 14021-0248.25</strain>
    </source>
</reference>
<accession>B4IMP1</accession>
<sequence length="89" mass="9973">PNFWRNVYPDPRTSCGLYKPLVTRDPDAKQSDRIEIGPDNHDTITMAAIDEASIWVPPPTDCATRCPDVLATARFPAPLPMRITKWAPL</sequence>
<dbReference type="KEGG" id="dse:6620807"/>
<keyword evidence="3" id="KW-1185">Reference proteome</keyword>
<feature type="compositionally biased region" description="Basic and acidic residues" evidence="1">
    <location>
        <begin position="22"/>
        <end position="39"/>
    </location>
</feature>
<dbReference type="Proteomes" id="UP000001292">
    <property type="component" value="Unassembled WGS sequence"/>
</dbReference>
<protein>
    <submittedName>
        <fullName evidence="2">GM13163</fullName>
    </submittedName>
</protein>
<feature type="region of interest" description="Disordered" evidence="1">
    <location>
        <begin position="19"/>
        <end position="39"/>
    </location>
</feature>